<protein>
    <submittedName>
        <fullName evidence="2">Uncharacterized protein</fullName>
    </submittedName>
</protein>
<evidence type="ECO:0000313" key="2">
    <source>
        <dbReference type="EMBL" id="GBE89941.1"/>
    </source>
</evidence>
<name>A0A401H6D1_9APHY</name>
<accession>A0A401H6D1</accession>
<dbReference type="InParanoid" id="A0A401H6D1"/>
<dbReference type="AlphaFoldDB" id="A0A401H6D1"/>
<dbReference type="RefSeq" id="XP_027620854.1">
    <property type="nucleotide sequence ID" value="XM_027765053.1"/>
</dbReference>
<evidence type="ECO:0000256" key="1">
    <source>
        <dbReference type="SAM" id="MobiDB-lite"/>
    </source>
</evidence>
<evidence type="ECO:0000313" key="3">
    <source>
        <dbReference type="Proteomes" id="UP000287166"/>
    </source>
</evidence>
<feature type="compositionally biased region" description="Basic and acidic residues" evidence="1">
    <location>
        <begin position="167"/>
        <end position="178"/>
    </location>
</feature>
<feature type="compositionally biased region" description="Basic and acidic residues" evidence="1">
    <location>
        <begin position="125"/>
        <end position="134"/>
    </location>
</feature>
<dbReference type="Proteomes" id="UP000287166">
    <property type="component" value="Unassembled WGS sequence"/>
</dbReference>
<feature type="region of interest" description="Disordered" evidence="1">
    <location>
        <begin position="125"/>
        <end position="178"/>
    </location>
</feature>
<dbReference type="OrthoDB" id="3261624at2759"/>
<sequence>MCSAPHLLLTSLPPASIFSEHFLSLSLPSPESSYQYMSNLSSDGSHTQLSGASRVQAEHQFEQETVSSCEAIIEEFRRGKVSKADTSIRLLEAIKYQDAGTEEEVTSKCAAYSVFFSELEEVESTSRDAAHRGEMQLPDPIGDDAPDIEPTEGIADSVDAGSKRKRNADEDNTDKARKVNESLFPFSKSRGTTLLPPDLQLTLKLKENYTRDLAVSKQRILCHPDCPNVPEAIWNDVLSSRYVDLDKIFTAFYTVDGDHKQTLKLGDLKVISGGSSRPGKHVARHSDWTNAWVRYQEAIFFAFPHQANELRDYAAHINESFIALPESQASKVLNYDRAVRSAVGRSNRLLLTDLSSFNHFYTMHIVMDL</sequence>
<comment type="caution">
    <text evidence="2">The sequence shown here is derived from an EMBL/GenBank/DDBJ whole genome shotgun (WGS) entry which is preliminary data.</text>
</comment>
<proteinExistence type="predicted"/>
<feature type="compositionally biased region" description="Acidic residues" evidence="1">
    <location>
        <begin position="141"/>
        <end position="150"/>
    </location>
</feature>
<dbReference type="EMBL" id="BFAD01000017">
    <property type="protein sequence ID" value="GBE89941.1"/>
    <property type="molecule type" value="Genomic_DNA"/>
</dbReference>
<dbReference type="STRING" id="139825.A0A401H6D1"/>
<dbReference type="GeneID" id="38786858"/>
<keyword evidence="3" id="KW-1185">Reference proteome</keyword>
<gene>
    <name evidence="2" type="ORF">SCP_1702670</name>
</gene>
<reference evidence="2 3" key="1">
    <citation type="journal article" date="2018" name="Sci. Rep.">
        <title>Genome sequence of the cauliflower mushroom Sparassis crispa (Hanabiratake) and its association with beneficial usage.</title>
        <authorList>
            <person name="Kiyama R."/>
            <person name="Furutani Y."/>
            <person name="Kawaguchi K."/>
            <person name="Nakanishi T."/>
        </authorList>
    </citation>
    <scope>NUCLEOTIDE SEQUENCE [LARGE SCALE GENOMIC DNA]</scope>
</reference>
<organism evidence="2 3">
    <name type="scientific">Sparassis crispa</name>
    <dbReference type="NCBI Taxonomy" id="139825"/>
    <lineage>
        <taxon>Eukaryota</taxon>
        <taxon>Fungi</taxon>
        <taxon>Dikarya</taxon>
        <taxon>Basidiomycota</taxon>
        <taxon>Agaricomycotina</taxon>
        <taxon>Agaricomycetes</taxon>
        <taxon>Polyporales</taxon>
        <taxon>Sparassidaceae</taxon>
        <taxon>Sparassis</taxon>
    </lineage>
</organism>